<dbReference type="GO" id="GO:0016758">
    <property type="term" value="F:hexosyltransferase activity"/>
    <property type="evidence" value="ECO:0007669"/>
    <property type="project" value="UniProtKB-ARBA"/>
</dbReference>
<dbReference type="PANTHER" id="PTHR22916:SF30">
    <property type="entry name" value="IPT_TIG DOMAIN-CONTAINING PROTEIN"/>
    <property type="match status" value="1"/>
</dbReference>
<dbReference type="AlphaFoldDB" id="A0A5C0VFK5"/>
<protein>
    <submittedName>
        <fullName evidence="2">Glycosyltransferase family 2 protein</fullName>
    </submittedName>
</protein>
<evidence type="ECO:0000259" key="1">
    <source>
        <dbReference type="Pfam" id="PF00535"/>
    </source>
</evidence>
<dbReference type="PANTHER" id="PTHR22916">
    <property type="entry name" value="GLYCOSYLTRANSFERASE"/>
    <property type="match status" value="1"/>
</dbReference>
<name>A0A5C0VFK5_9SPHI</name>
<dbReference type="Gene3D" id="3.90.550.10">
    <property type="entry name" value="Spore Coat Polysaccharide Biosynthesis Protein SpsA, Chain A"/>
    <property type="match status" value="1"/>
</dbReference>
<dbReference type="SUPFAM" id="SSF53448">
    <property type="entry name" value="Nucleotide-diphospho-sugar transferases"/>
    <property type="match status" value="1"/>
</dbReference>
<accession>A0A5C0VFK5</accession>
<dbReference type="Pfam" id="PF00535">
    <property type="entry name" value="Glycos_transf_2"/>
    <property type="match status" value="1"/>
</dbReference>
<dbReference type="InterPro" id="IPR029044">
    <property type="entry name" value="Nucleotide-diphossugar_trans"/>
</dbReference>
<gene>
    <name evidence="2" type="ORF">FYC62_03510</name>
</gene>
<dbReference type="CDD" id="cd00761">
    <property type="entry name" value="Glyco_tranf_GTA_type"/>
    <property type="match status" value="1"/>
</dbReference>
<dbReference type="InterPro" id="IPR001173">
    <property type="entry name" value="Glyco_trans_2-like"/>
</dbReference>
<keyword evidence="3" id="KW-1185">Reference proteome</keyword>
<feature type="domain" description="Glycosyltransferase 2-like" evidence="1">
    <location>
        <begin position="8"/>
        <end position="148"/>
    </location>
</feature>
<dbReference type="Proteomes" id="UP000323653">
    <property type="component" value="Chromosome"/>
</dbReference>
<sequence>MVFCKVLSIVVPHYNFINEALFIELEQQCLNLRLNFEIIIIDDASLPAQKSYLQQFKKAGFKIILLEKNIGRAAIRNLLATEASYPFLLFLDGDSHIINPNFIINYINFHHQNPNIDIICGLRNYPEKTKEEEALHHFYGTKQEMLAAKQAFHSNNFFIKKEVFKEVQFDEDLTHYGYEDVLFGLMAKAKGYTIRNLDNPVMHLQLKTNQEFITDTDDAVQNLAQLIKEPRYNHLLKEIPLVRHYLILQKTGLLSLLKNLKPFLRKSLAQEKPSYFTIKKLQLYKLLQLHHFLS</sequence>
<proteinExistence type="predicted"/>
<evidence type="ECO:0000313" key="3">
    <source>
        <dbReference type="Proteomes" id="UP000323653"/>
    </source>
</evidence>
<keyword evidence="2" id="KW-0808">Transferase</keyword>
<organism evidence="2 3">
    <name type="scientific">Pedobacter aquae</name>
    <dbReference type="NCBI Taxonomy" id="2605747"/>
    <lineage>
        <taxon>Bacteria</taxon>
        <taxon>Pseudomonadati</taxon>
        <taxon>Bacteroidota</taxon>
        <taxon>Sphingobacteriia</taxon>
        <taxon>Sphingobacteriales</taxon>
        <taxon>Sphingobacteriaceae</taxon>
        <taxon>Pedobacter</taxon>
    </lineage>
</organism>
<dbReference type="KEGG" id="pej:FYC62_03510"/>
<reference evidence="2 3" key="1">
    <citation type="submission" date="2019-08" db="EMBL/GenBank/DDBJ databases">
        <title>Pedobacter sp. nov., isolated from Han river, South Korea.</title>
        <authorList>
            <person name="Lee D.-H."/>
            <person name="Kim Y.-S."/>
            <person name="Hwang E.-M."/>
            <person name="Le Tran T.C."/>
            <person name="Cha C.-J."/>
        </authorList>
    </citation>
    <scope>NUCLEOTIDE SEQUENCE [LARGE SCALE GENOMIC DNA]</scope>
    <source>
        <strain evidence="2 3">CJ43</strain>
    </source>
</reference>
<evidence type="ECO:0000313" key="2">
    <source>
        <dbReference type="EMBL" id="QEK50839.1"/>
    </source>
</evidence>
<dbReference type="EMBL" id="CP043329">
    <property type="protein sequence ID" value="QEK50839.1"/>
    <property type="molecule type" value="Genomic_DNA"/>
</dbReference>